<evidence type="ECO:0000313" key="2">
    <source>
        <dbReference type="EMBL" id="KAK5987227.1"/>
    </source>
</evidence>
<keyword evidence="1" id="KW-0812">Transmembrane</keyword>
<dbReference type="EMBL" id="JAVFKD010000016">
    <property type="protein sequence ID" value="KAK5987227.1"/>
    <property type="molecule type" value="Genomic_DNA"/>
</dbReference>
<dbReference type="InterPro" id="IPR009571">
    <property type="entry name" value="SUR7/Rim9-like_fungi"/>
</dbReference>
<dbReference type="PANTHER" id="PTHR28013">
    <property type="entry name" value="PROTEIN DCV1-RELATED"/>
    <property type="match status" value="1"/>
</dbReference>
<dbReference type="InterPro" id="IPR051380">
    <property type="entry name" value="pH-response_reg_palI/RIM9"/>
</dbReference>
<protein>
    <recommendedName>
        <fullName evidence="4">Pali-domain-containing protein</fullName>
    </recommendedName>
</protein>
<dbReference type="Gene3D" id="1.20.140.150">
    <property type="match status" value="1"/>
</dbReference>
<gene>
    <name evidence="2" type="ORF">PT974_11351</name>
</gene>
<organism evidence="2 3">
    <name type="scientific">Cladobotryum mycophilum</name>
    <dbReference type="NCBI Taxonomy" id="491253"/>
    <lineage>
        <taxon>Eukaryota</taxon>
        <taxon>Fungi</taxon>
        <taxon>Dikarya</taxon>
        <taxon>Ascomycota</taxon>
        <taxon>Pezizomycotina</taxon>
        <taxon>Sordariomycetes</taxon>
        <taxon>Hypocreomycetidae</taxon>
        <taxon>Hypocreales</taxon>
        <taxon>Hypocreaceae</taxon>
        <taxon>Cladobotryum</taxon>
    </lineage>
</organism>
<feature type="transmembrane region" description="Helical" evidence="1">
    <location>
        <begin position="101"/>
        <end position="124"/>
    </location>
</feature>
<evidence type="ECO:0000256" key="1">
    <source>
        <dbReference type="SAM" id="Phobius"/>
    </source>
</evidence>
<comment type="caution">
    <text evidence="2">The sequence shown here is derived from an EMBL/GenBank/DDBJ whole genome shotgun (WGS) entry which is preliminary data.</text>
</comment>
<name>A0ABR0S5W0_9HYPO</name>
<evidence type="ECO:0000313" key="3">
    <source>
        <dbReference type="Proteomes" id="UP001338125"/>
    </source>
</evidence>
<dbReference type="Proteomes" id="UP001338125">
    <property type="component" value="Unassembled WGS sequence"/>
</dbReference>
<dbReference type="PANTHER" id="PTHR28013:SF7">
    <property type="entry name" value="PALI-DOMAIN-CONTAINING PROTEIN"/>
    <property type="match status" value="1"/>
</dbReference>
<proteinExistence type="predicted"/>
<reference evidence="2 3" key="1">
    <citation type="submission" date="2024-01" db="EMBL/GenBank/DDBJ databases">
        <title>Complete genome of Cladobotryum mycophilum ATHUM6906.</title>
        <authorList>
            <person name="Christinaki A.C."/>
            <person name="Myridakis A.I."/>
            <person name="Kouvelis V.N."/>
        </authorList>
    </citation>
    <scope>NUCLEOTIDE SEQUENCE [LARGE SCALE GENOMIC DNA]</scope>
    <source>
        <strain evidence="2 3">ATHUM6906</strain>
    </source>
</reference>
<feature type="transmembrane region" description="Helical" evidence="1">
    <location>
        <begin position="136"/>
        <end position="159"/>
    </location>
</feature>
<feature type="transmembrane region" description="Helical" evidence="1">
    <location>
        <begin position="12"/>
        <end position="32"/>
    </location>
</feature>
<keyword evidence="1" id="KW-1133">Transmembrane helix</keyword>
<feature type="transmembrane region" description="Helical" evidence="1">
    <location>
        <begin position="179"/>
        <end position="202"/>
    </location>
</feature>
<dbReference type="Pfam" id="PF06687">
    <property type="entry name" value="SUR7"/>
    <property type="match status" value="1"/>
</dbReference>
<evidence type="ECO:0008006" key="4">
    <source>
        <dbReference type="Google" id="ProtNLM"/>
    </source>
</evidence>
<keyword evidence="1" id="KW-0472">Membrane</keyword>
<accession>A0ABR0S5W0</accession>
<sequence length="217" mass="22574">MGVGTAIHHVGTVLLLAATALLIVVSITSPVVNNLSLMKVDLNGQNTIGDRVTFGTFGYCILGVNGRDACTGSHIGYEPTNVISQIDNVSFSNADHDSTKILTKVFVLHPVAAGLSFLAFLLCLGTSIIGSFIASVFSLLAFVATIIALACDFATFAIIKHAVNTRSSTASEASWGTGVWCVVAAAACTLVASLLVFVTCCAGRRKSSRRNKDAAGY</sequence>
<keyword evidence="3" id="KW-1185">Reference proteome</keyword>